<evidence type="ECO:0000256" key="3">
    <source>
        <dbReference type="ARBA" id="ARBA00023082"/>
    </source>
</evidence>
<dbReference type="Pfam" id="PF08281">
    <property type="entry name" value="Sigma70_r4_2"/>
    <property type="match status" value="1"/>
</dbReference>
<dbReference type="GO" id="GO:0003677">
    <property type="term" value="F:DNA binding"/>
    <property type="evidence" value="ECO:0007669"/>
    <property type="project" value="InterPro"/>
</dbReference>
<evidence type="ECO:0000256" key="5">
    <source>
        <dbReference type="SAM" id="Coils"/>
    </source>
</evidence>
<dbReference type="GO" id="GO:0006352">
    <property type="term" value="P:DNA-templated transcription initiation"/>
    <property type="evidence" value="ECO:0007669"/>
    <property type="project" value="InterPro"/>
</dbReference>
<dbReference type="SUPFAM" id="SSF88659">
    <property type="entry name" value="Sigma3 and sigma4 domains of RNA polymerase sigma factors"/>
    <property type="match status" value="1"/>
</dbReference>
<accession>A0A7R6SZW7</accession>
<feature type="domain" description="RNA polymerase sigma-70 region 2" evidence="6">
    <location>
        <begin position="9"/>
        <end position="75"/>
    </location>
</feature>
<dbReference type="SUPFAM" id="SSF88946">
    <property type="entry name" value="Sigma2 domain of RNA polymerase sigma factors"/>
    <property type="match status" value="1"/>
</dbReference>
<dbReference type="RefSeq" id="WP_201327454.1">
    <property type="nucleotide sequence ID" value="NZ_AP017470.1"/>
</dbReference>
<keyword evidence="3" id="KW-0731">Sigma factor</keyword>
<evidence type="ECO:0000259" key="6">
    <source>
        <dbReference type="Pfam" id="PF04542"/>
    </source>
</evidence>
<keyword evidence="9" id="KW-1185">Reference proteome</keyword>
<dbReference type="InterPro" id="IPR014284">
    <property type="entry name" value="RNA_pol_sigma-70_dom"/>
</dbReference>
<dbReference type="InterPro" id="IPR013249">
    <property type="entry name" value="RNA_pol_sigma70_r4_t2"/>
</dbReference>
<evidence type="ECO:0000313" key="9">
    <source>
        <dbReference type="Proteomes" id="UP000595564"/>
    </source>
</evidence>
<keyword evidence="2" id="KW-0805">Transcription regulation</keyword>
<dbReference type="Pfam" id="PF04542">
    <property type="entry name" value="Sigma70_r2"/>
    <property type="match status" value="1"/>
</dbReference>
<dbReference type="KEGG" id="thyd:TTHT_1674"/>
<dbReference type="InterPro" id="IPR036388">
    <property type="entry name" value="WH-like_DNA-bd_sf"/>
</dbReference>
<dbReference type="Gene3D" id="1.10.1740.10">
    <property type="match status" value="1"/>
</dbReference>
<sequence>MEYDFDEIVKQYSGILYNHIRKMIGNDEDSKDILQEVFINVYRKIDGFREESSLKTWLFRIASNKTIDFLRREKRFKADELPENLKESSNPLKHTEKSLKKELINRALLKLKEEEREIVIMKELDGFTFREIAEIKGIPENTVKTKLYSSLKKLRKIILEIQGG</sequence>
<dbReference type="EMBL" id="AP017470">
    <property type="protein sequence ID" value="BBB33152.1"/>
    <property type="molecule type" value="Genomic_DNA"/>
</dbReference>
<organism evidence="8 9">
    <name type="scientific">Thermotomaculum hydrothermale</name>
    <dbReference type="NCBI Taxonomy" id="981385"/>
    <lineage>
        <taxon>Bacteria</taxon>
        <taxon>Pseudomonadati</taxon>
        <taxon>Acidobacteriota</taxon>
        <taxon>Holophagae</taxon>
        <taxon>Thermotomaculales</taxon>
        <taxon>Thermotomaculaceae</taxon>
        <taxon>Thermotomaculum</taxon>
    </lineage>
</organism>
<protein>
    <submittedName>
        <fullName evidence="8">RNA polymerase sigma-70 factor, ECF subfamily</fullName>
    </submittedName>
</protein>
<dbReference type="InterPro" id="IPR013324">
    <property type="entry name" value="RNA_pol_sigma_r3/r4-like"/>
</dbReference>
<proteinExistence type="inferred from homology"/>
<feature type="coiled-coil region" evidence="5">
    <location>
        <begin position="97"/>
        <end position="124"/>
    </location>
</feature>
<dbReference type="Proteomes" id="UP000595564">
    <property type="component" value="Chromosome"/>
</dbReference>
<comment type="similarity">
    <text evidence="1">Belongs to the sigma-70 factor family. ECF subfamily.</text>
</comment>
<feature type="domain" description="RNA polymerase sigma factor 70 region 4 type 2" evidence="7">
    <location>
        <begin position="102"/>
        <end position="154"/>
    </location>
</feature>
<evidence type="ECO:0000259" key="7">
    <source>
        <dbReference type="Pfam" id="PF08281"/>
    </source>
</evidence>
<dbReference type="CDD" id="cd06171">
    <property type="entry name" value="Sigma70_r4"/>
    <property type="match status" value="1"/>
</dbReference>
<evidence type="ECO:0000256" key="1">
    <source>
        <dbReference type="ARBA" id="ARBA00010641"/>
    </source>
</evidence>
<evidence type="ECO:0000313" key="8">
    <source>
        <dbReference type="EMBL" id="BBB33152.1"/>
    </source>
</evidence>
<dbReference type="InterPro" id="IPR007627">
    <property type="entry name" value="RNA_pol_sigma70_r2"/>
</dbReference>
<name>A0A7R6SZW7_9BACT</name>
<evidence type="ECO:0000256" key="2">
    <source>
        <dbReference type="ARBA" id="ARBA00023015"/>
    </source>
</evidence>
<gene>
    <name evidence="8" type="ORF">TTHT_1674</name>
</gene>
<dbReference type="PANTHER" id="PTHR43133">
    <property type="entry name" value="RNA POLYMERASE ECF-TYPE SIGMA FACTO"/>
    <property type="match status" value="1"/>
</dbReference>
<keyword evidence="4" id="KW-0804">Transcription</keyword>
<dbReference type="InterPro" id="IPR039425">
    <property type="entry name" value="RNA_pol_sigma-70-like"/>
</dbReference>
<evidence type="ECO:0000256" key="4">
    <source>
        <dbReference type="ARBA" id="ARBA00023163"/>
    </source>
</evidence>
<reference evidence="8 9" key="1">
    <citation type="journal article" date="2012" name="Extremophiles">
        <title>Thermotomaculum hydrothermale gen. nov., sp. nov., a novel heterotrophic thermophile within the phylum Acidobacteria from a deep-sea hydrothermal vent chimney in the Southern Okinawa Trough.</title>
        <authorList>
            <person name="Izumi H."/>
            <person name="Nunoura T."/>
            <person name="Miyazaki M."/>
            <person name="Mino S."/>
            <person name="Toki T."/>
            <person name="Takai K."/>
            <person name="Sako Y."/>
            <person name="Sawabe T."/>
            <person name="Nakagawa S."/>
        </authorList>
    </citation>
    <scope>NUCLEOTIDE SEQUENCE [LARGE SCALE GENOMIC DNA]</scope>
    <source>
        <strain evidence="8 9">AC55</strain>
    </source>
</reference>
<dbReference type="PANTHER" id="PTHR43133:SF51">
    <property type="entry name" value="RNA POLYMERASE SIGMA FACTOR"/>
    <property type="match status" value="1"/>
</dbReference>
<keyword evidence="5" id="KW-0175">Coiled coil</keyword>
<dbReference type="InterPro" id="IPR013325">
    <property type="entry name" value="RNA_pol_sigma_r2"/>
</dbReference>
<dbReference type="Gene3D" id="1.10.10.10">
    <property type="entry name" value="Winged helix-like DNA-binding domain superfamily/Winged helix DNA-binding domain"/>
    <property type="match status" value="1"/>
</dbReference>
<dbReference type="NCBIfam" id="TIGR02937">
    <property type="entry name" value="sigma70-ECF"/>
    <property type="match status" value="1"/>
</dbReference>
<dbReference type="AlphaFoldDB" id="A0A7R6SZW7"/>
<dbReference type="GO" id="GO:0016987">
    <property type="term" value="F:sigma factor activity"/>
    <property type="evidence" value="ECO:0007669"/>
    <property type="project" value="UniProtKB-KW"/>
</dbReference>